<dbReference type="Pfam" id="PF26639">
    <property type="entry name" value="Het-6_barrel"/>
    <property type="match status" value="1"/>
</dbReference>
<protein>
    <recommendedName>
        <fullName evidence="1">Heterokaryon incompatibility domain-containing protein</fullName>
    </recommendedName>
</protein>
<dbReference type="EMBL" id="MU005766">
    <property type="protein sequence ID" value="KAF2712559.1"/>
    <property type="molecule type" value="Genomic_DNA"/>
</dbReference>
<dbReference type="PANTHER" id="PTHR24148:SF64">
    <property type="entry name" value="HETEROKARYON INCOMPATIBILITY DOMAIN-CONTAINING PROTEIN"/>
    <property type="match status" value="1"/>
</dbReference>
<organism evidence="2 3">
    <name type="scientific">Pleomassaria siparia CBS 279.74</name>
    <dbReference type="NCBI Taxonomy" id="1314801"/>
    <lineage>
        <taxon>Eukaryota</taxon>
        <taxon>Fungi</taxon>
        <taxon>Dikarya</taxon>
        <taxon>Ascomycota</taxon>
        <taxon>Pezizomycotina</taxon>
        <taxon>Dothideomycetes</taxon>
        <taxon>Pleosporomycetidae</taxon>
        <taxon>Pleosporales</taxon>
        <taxon>Pleomassariaceae</taxon>
        <taxon>Pleomassaria</taxon>
    </lineage>
</organism>
<dbReference type="AlphaFoldDB" id="A0A6G1KI89"/>
<evidence type="ECO:0000259" key="1">
    <source>
        <dbReference type="Pfam" id="PF06985"/>
    </source>
</evidence>
<dbReference type="InterPro" id="IPR052895">
    <property type="entry name" value="HetReg/Transcr_Mod"/>
</dbReference>
<keyword evidence="3" id="KW-1185">Reference proteome</keyword>
<gene>
    <name evidence="2" type="ORF">K504DRAFT_372011</name>
</gene>
<feature type="domain" description="Heterokaryon incompatibility" evidence="1">
    <location>
        <begin position="59"/>
        <end position="213"/>
    </location>
</feature>
<dbReference type="OrthoDB" id="2504919at2759"/>
<name>A0A6G1KI89_9PLEO</name>
<evidence type="ECO:0000313" key="2">
    <source>
        <dbReference type="EMBL" id="KAF2712559.1"/>
    </source>
</evidence>
<dbReference type="Proteomes" id="UP000799428">
    <property type="component" value="Unassembled WGS sequence"/>
</dbReference>
<dbReference type="InterPro" id="IPR010730">
    <property type="entry name" value="HET"/>
</dbReference>
<proteinExistence type="predicted"/>
<accession>A0A6G1KI89</accession>
<sequence length="707" mass="80309">MEAQHLPLETSVFIAPVRSAWIRLLQFSRKSNHDGISSTWTFTGRLQDFELSEAPPFYTASYVWGENLHDQSTTTTTTIALESGTLPVLSSLTPFLNMVCAHTDFSAKDWWWIDSLCINLKDTQEREDQVKIMGSIYQRAKRVIIWLGEEREPDSDCTGVTRFLSRLSSLPPEFRTNKALRTKLLEKKLDAQWRGVGRLLCRKWWTRVWTLQEYVLPPEARFYCGRHSISRGKFKSAMYNIHLCSTGSGDYSNELIPRHAFDAAFNRRRIHQWYQRYNGMGLVALMAYLGNQSATDARDMIYSVLGLINEQDRRLVGTAEYTSSVEHIYAKLVRSFWNEYQSLDIICFSHLFNPHSGNLNPPETGGGKAVPSWAPDWRARVEFSSPVPLMVSQSASEYIGNFRPLGSATFKAKYDAPGPNLKRKANVRFDDNLKEMWCDGVILDTVEGLGGLEDCQTRCRSHVCRDSGHEVVQSVRTGQEEGKRADASLAIVQRITRSLVLDRRDKYLRFHALEQYVSSFLVLCHACIANDGCVDNHGESVRPIDELFAVWWQQNKHVRIGLKTMEQHITTTIAASTNPSLFSQIPIPTLQPSYYFVPPSPKLPACDNPESEDQDSYLTRFHDTVRKKSRKLMVTSQDYIGMAPCRARLGDVVAVLFGCSIPLLMRRVGVREAWTIVGEAYVDGFMGGQVERMIANGDAEVVKLRIV</sequence>
<evidence type="ECO:0000313" key="3">
    <source>
        <dbReference type="Proteomes" id="UP000799428"/>
    </source>
</evidence>
<dbReference type="Pfam" id="PF06985">
    <property type="entry name" value="HET"/>
    <property type="match status" value="1"/>
</dbReference>
<dbReference type="PANTHER" id="PTHR24148">
    <property type="entry name" value="ANKYRIN REPEAT DOMAIN-CONTAINING PROTEIN 39 HOMOLOG-RELATED"/>
    <property type="match status" value="1"/>
</dbReference>
<reference evidence="2" key="1">
    <citation type="journal article" date="2020" name="Stud. Mycol.">
        <title>101 Dothideomycetes genomes: a test case for predicting lifestyles and emergence of pathogens.</title>
        <authorList>
            <person name="Haridas S."/>
            <person name="Albert R."/>
            <person name="Binder M."/>
            <person name="Bloem J."/>
            <person name="Labutti K."/>
            <person name="Salamov A."/>
            <person name="Andreopoulos B."/>
            <person name="Baker S."/>
            <person name="Barry K."/>
            <person name="Bills G."/>
            <person name="Bluhm B."/>
            <person name="Cannon C."/>
            <person name="Castanera R."/>
            <person name="Culley D."/>
            <person name="Daum C."/>
            <person name="Ezra D."/>
            <person name="Gonzalez J."/>
            <person name="Henrissat B."/>
            <person name="Kuo A."/>
            <person name="Liang C."/>
            <person name="Lipzen A."/>
            <person name="Lutzoni F."/>
            <person name="Magnuson J."/>
            <person name="Mondo S."/>
            <person name="Nolan M."/>
            <person name="Ohm R."/>
            <person name="Pangilinan J."/>
            <person name="Park H.-J."/>
            <person name="Ramirez L."/>
            <person name="Alfaro M."/>
            <person name="Sun H."/>
            <person name="Tritt A."/>
            <person name="Yoshinaga Y."/>
            <person name="Zwiers L.-H."/>
            <person name="Turgeon B."/>
            <person name="Goodwin S."/>
            <person name="Spatafora J."/>
            <person name="Crous P."/>
            <person name="Grigoriev I."/>
        </authorList>
    </citation>
    <scope>NUCLEOTIDE SEQUENCE</scope>
    <source>
        <strain evidence="2">CBS 279.74</strain>
    </source>
</reference>